<dbReference type="EMBL" id="MK373793">
    <property type="protein sequence ID" value="QBQ80867.1"/>
    <property type="molecule type" value="Genomic_DNA"/>
</dbReference>
<evidence type="ECO:0000313" key="2">
    <source>
        <dbReference type="EMBL" id="QBQ80867.1"/>
    </source>
</evidence>
<evidence type="ECO:0000256" key="1">
    <source>
        <dbReference type="SAM" id="MobiDB-lite"/>
    </source>
</evidence>
<evidence type="ECO:0008006" key="4">
    <source>
        <dbReference type="Google" id="ProtNLM"/>
    </source>
</evidence>
<accession>A0A482N2Y8</accession>
<gene>
    <name evidence="2" type="ORF">MM01_00032</name>
</gene>
<dbReference type="Proteomes" id="UP000307356">
    <property type="component" value="Segment"/>
</dbReference>
<reference evidence="2 3" key="1">
    <citation type="submission" date="2019-01" db="EMBL/GenBank/DDBJ databases">
        <title>Still something new to discover - new insights into E. coli phage diversity and taxonomy.</title>
        <authorList>
            <person name="Korf I.H.E."/>
            <person name="Adriaennsens E."/>
            <person name="Dreiseikelmann B."/>
            <person name="Kropinski A."/>
            <person name="Nimtz M."/>
            <person name="Meier-Kolthoff J.P."/>
            <person name="Rohde M."/>
            <person name="van Raaij M."/>
            <person name="Wittmann J."/>
        </authorList>
    </citation>
    <scope>NUCLEOTIDE SEQUENCE [LARGE SCALE GENOMIC DNA]</scope>
</reference>
<name>A0A482N2Y8_9CAUD</name>
<dbReference type="Gene3D" id="3.30.40.220">
    <property type="match status" value="1"/>
</dbReference>
<sequence length="174" mass="20422">MEEMRRVCKKCGVEKIHSEFAKHKQCMFGITHECRVCALKRSQYRTPDKLAMKSEYDKRRYERSSKRQKIDRESDPAKYKLSTYKSFDKKRGLNSDIDYEFVLNAIDSPCFYCGLKDKQNVGLDRIENSIGHMKSNVVPCCSLCNMTRGDRFTHEDFKEFIAPSIAKFREANKC</sequence>
<keyword evidence="3" id="KW-1185">Reference proteome</keyword>
<organism evidence="2 3">
    <name type="scientific">Escherichia phage vB_EcoS_MM01</name>
    <dbReference type="NCBI Taxonomy" id="2508188"/>
    <lineage>
        <taxon>Viruses</taxon>
        <taxon>Duplodnaviria</taxon>
        <taxon>Heunggongvirae</taxon>
        <taxon>Uroviricota</taxon>
        <taxon>Caudoviricetes</taxon>
        <taxon>Drexlerviridae</taxon>
        <taxon>Braunvirinae</taxon>
        <taxon>Inhoffenstrassevirus</taxon>
        <taxon>Inhoffenstrassevirus MM01</taxon>
    </lineage>
</organism>
<evidence type="ECO:0000313" key="3">
    <source>
        <dbReference type="Proteomes" id="UP000307356"/>
    </source>
</evidence>
<feature type="region of interest" description="Disordered" evidence="1">
    <location>
        <begin position="55"/>
        <end position="76"/>
    </location>
</feature>
<proteinExistence type="predicted"/>
<protein>
    <recommendedName>
        <fullName evidence="4">HNH endonuclease</fullName>
    </recommendedName>
</protein>